<evidence type="ECO:0000313" key="1">
    <source>
        <dbReference type="EMBL" id="KAF8442025.1"/>
    </source>
</evidence>
<comment type="caution">
    <text evidence="1">The sequence shown here is derived from an EMBL/GenBank/DDBJ whole genome shotgun (WGS) entry which is preliminary data.</text>
</comment>
<reference evidence="1" key="1">
    <citation type="submission" date="2019-10" db="EMBL/GenBank/DDBJ databases">
        <authorList>
            <consortium name="DOE Joint Genome Institute"/>
            <person name="Kuo A."/>
            <person name="Miyauchi S."/>
            <person name="Kiss E."/>
            <person name="Drula E."/>
            <person name="Kohler A."/>
            <person name="Sanchez-Garcia M."/>
            <person name="Andreopoulos B."/>
            <person name="Barry K.W."/>
            <person name="Bonito G."/>
            <person name="Buee M."/>
            <person name="Carver A."/>
            <person name="Chen C."/>
            <person name="Cichocki N."/>
            <person name="Clum A."/>
            <person name="Culley D."/>
            <person name="Crous P.W."/>
            <person name="Fauchery L."/>
            <person name="Girlanda M."/>
            <person name="Hayes R."/>
            <person name="Keri Z."/>
            <person name="LaButti K."/>
            <person name="Lipzen A."/>
            <person name="Lombard V."/>
            <person name="Magnuson J."/>
            <person name="Maillard F."/>
            <person name="Morin E."/>
            <person name="Murat C."/>
            <person name="Nolan M."/>
            <person name="Ohm R."/>
            <person name="Pangilinan J."/>
            <person name="Pereira M."/>
            <person name="Perotto S."/>
            <person name="Peter M."/>
            <person name="Riley R."/>
            <person name="Sitrit Y."/>
            <person name="Stielow B."/>
            <person name="Szollosi G."/>
            <person name="Zifcakova L."/>
            <person name="Stursova M."/>
            <person name="Spatafora J.W."/>
            <person name="Tedersoo L."/>
            <person name="Vaario L.-M."/>
            <person name="Yamada A."/>
            <person name="Yan M."/>
            <person name="Wang P."/>
            <person name="Xu J."/>
            <person name="Bruns T."/>
            <person name="Baldrian P."/>
            <person name="Vilgalys R."/>
            <person name="Henrissat B."/>
            <person name="Grigoriev I.V."/>
            <person name="Hibbett D."/>
            <person name="Nagy L.G."/>
            <person name="Martin F.M."/>
        </authorList>
    </citation>
    <scope>NUCLEOTIDE SEQUENCE</scope>
    <source>
        <strain evidence="1">BED1</strain>
    </source>
</reference>
<dbReference type="Proteomes" id="UP001194468">
    <property type="component" value="Unassembled WGS sequence"/>
</dbReference>
<gene>
    <name evidence="1" type="ORF">L210DRAFT_876857</name>
</gene>
<reference evidence="1" key="2">
    <citation type="journal article" date="2020" name="Nat. Commun.">
        <title>Large-scale genome sequencing of mycorrhizal fungi provides insights into the early evolution of symbiotic traits.</title>
        <authorList>
            <person name="Miyauchi S."/>
            <person name="Kiss E."/>
            <person name="Kuo A."/>
            <person name="Drula E."/>
            <person name="Kohler A."/>
            <person name="Sanchez-Garcia M."/>
            <person name="Morin E."/>
            <person name="Andreopoulos B."/>
            <person name="Barry K.W."/>
            <person name="Bonito G."/>
            <person name="Buee M."/>
            <person name="Carver A."/>
            <person name="Chen C."/>
            <person name="Cichocki N."/>
            <person name="Clum A."/>
            <person name="Culley D."/>
            <person name="Crous P.W."/>
            <person name="Fauchery L."/>
            <person name="Girlanda M."/>
            <person name="Hayes R.D."/>
            <person name="Keri Z."/>
            <person name="LaButti K."/>
            <person name="Lipzen A."/>
            <person name="Lombard V."/>
            <person name="Magnuson J."/>
            <person name="Maillard F."/>
            <person name="Murat C."/>
            <person name="Nolan M."/>
            <person name="Ohm R.A."/>
            <person name="Pangilinan J."/>
            <person name="Pereira M.F."/>
            <person name="Perotto S."/>
            <person name="Peter M."/>
            <person name="Pfister S."/>
            <person name="Riley R."/>
            <person name="Sitrit Y."/>
            <person name="Stielow J.B."/>
            <person name="Szollosi G."/>
            <person name="Zifcakova L."/>
            <person name="Stursova M."/>
            <person name="Spatafora J.W."/>
            <person name="Tedersoo L."/>
            <person name="Vaario L.M."/>
            <person name="Yamada A."/>
            <person name="Yan M."/>
            <person name="Wang P."/>
            <person name="Xu J."/>
            <person name="Bruns T."/>
            <person name="Baldrian P."/>
            <person name="Vilgalys R."/>
            <person name="Dunand C."/>
            <person name="Henrissat B."/>
            <person name="Grigoriev I.V."/>
            <person name="Hibbett D."/>
            <person name="Nagy L.G."/>
            <person name="Martin F.M."/>
        </authorList>
    </citation>
    <scope>NUCLEOTIDE SEQUENCE</scope>
    <source>
        <strain evidence="1">BED1</strain>
    </source>
</reference>
<dbReference type="InterPro" id="IPR012337">
    <property type="entry name" value="RNaseH-like_sf"/>
</dbReference>
<dbReference type="EMBL" id="WHUW01000009">
    <property type="protein sequence ID" value="KAF8442025.1"/>
    <property type="molecule type" value="Genomic_DNA"/>
</dbReference>
<keyword evidence="2" id="KW-1185">Reference proteome</keyword>
<sequence>YRTTVSSLSYSRKNVGLLMQCAPYIKVGFNWARKYYQRMGQTHAYNAEISATGAGQVCFHATLASCYYGVTTLRVREPSQSVPQAVNQEFNACILSVLSPEGTHPLAFWEVRLIICICRLHSAVPCERVFSSSSETNTKKHNHIAPLLMEALQMLKFWLKKDHLNFTKDWVTPQKDMISNEDNDDDLLARLFSTTNKSSLDNILSAIAREEGDEISGPTVVFH</sequence>
<feature type="non-terminal residue" evidence="1">
    <location>
        <position position="1"/>
    </location>
</feature>
<dbReference type="SUPFAM" id="SSF53098">
    <property type="entry name" value="Ribonuclease H-like"/>
    <property type="match status" value="1"/>
</dbReference>
<proteinExistence type="predicted"/>
<evidence type="ECO:0008006" key="3">
    <source>
        <dbReference type="Google" id="ProtNLM"/>
    </source>
</evidence>
<dbReference type="AlphaFoldDB" id="A0AAD4BXG6"/>
<protein>
    <recommendedName>
        <fullName evidence="3">HAT C-terminal dimerisation domain-containing protein</fullName>
    </recommendedName>
</protein>
<accession>A0AAD4BXG6</accession>
<organism evidence="1 2">
    <name type="scientific">Boletus edulis BED1</name>
    <dbReference type="NCBI Taxonomy" id="1328754"/>
    <lineage>
        <taxon>Eukaryota</taxon>
        <taxon>Fungi</taxon>
        <taxon>Dikarya</taxon>
        <taxon>Basidiomycota</taxon>
        <taxon>Agaricomycotina</taxon>
        <taxon>Agaricomycetes</taxon>
        <taxon>Agaricomycetidae</taxon>
        <taxon>Boletales</taxon>
        <taxon>Boletineae</taxon>
        <taxon>Boletaceae</taxon>
        <taxon>Boletoideae</taxon>
        <taxon>Boletus</taxon>
    </lineage>
</organism>
<evidence type="ECO:0000313" key="2">
    <source>
        <dbReference type="Proteomes" id="UP001194468"/>
    </source>
</evidence>
<name>A0AAD4BXG6_BOLED</name>